<keyword evidence="2" id="KW-1185">Reference proteome</keyword>
<gene>
    <name evidence="1" type="ORF">A4H97_21345</name>
</gene>
<evidence type="ECO:0000313" key="2">
    <source>
        <dbReference type="Proteomes" id="UP000192610"/>
    </source>
</evidence>
<name>A0A1V9F8D0_9BACT</name>
<comment type="caution">
    <text evidence="1">The sequence shown here is derived from an EMBL/GenBank/DDBJ whole genome shotgun (WGS) entry which is preliminary data.</text>
</comment>
<dbReference type="AlphaFoldDB" id="A0A1V9F8D0"/>
<dbReference type="Proteomes" id="UP000192610">
    <property type="component" value="Unassembled WGS sequence"/>
</dbReference>
<organism evidence="1 2">
    <name type="scientific">Niastella yeongjuensis</name>
    <dbReference type="NCBI Taxonomy" id="354355"/>
    <lineage>
        <taxon>Bacteria</taxon>
        <taxon>Pseudomonadati</taxon>
        <taxon>Bacteroidota</taxon>
        <taxon>Chitinophagia</taxon>
        <taxon>Chitinophagales</taxon>
        <taxon>Chitinophagaceae</taxon>
        <taxon>Niastella</taxon>
    </lineage>
</organism>
<accession>A0A1V9F8D0</accession>
<sequence length="67" mass="7510">MNTPVPNWLVRVFALFRPSFKDIVAQLGRNKKASNEKAKKLPGWTPGSHEEAILASAESLFRFGLIK</sequence>
<dbReference type="EMBL" id="LVXG01000003">
    <property type="protein sequence ID" value="OQP54522.1"/>
    <property type="molecule type" value="Genomic_DNA"/>
</dbReference>
<protein>
    <submittedName>
        <fullName evidence="1">Uncharacterized protein</fullName>
    </submittedName>
</protein>
<evidence type="ECO:0000313" key="1">
    <source>
        <dbReference type="EMBL" id="OQP54522.1"/>
    </source>
</evidence>
<proteinExistence type="predicted"/>
<reference evidence="2" key="1">
    <citation type="submission" date="2016-04" db="EMBL/GenBank/DDBJ databases">
        <authorList>
            <person name="Chen L."/>
            <person name="Zhuang W."/>
            <person name="Wang G."/>
        </authorList>
    </citation>
    <scope>NUCLEOTIDE SEQUENCE [LARGE SCALE GENOMIC DNA]</scope>
    <source>
        <strain evidence="2">17621</strain>
    </source>
</reference>